<dbReference type="Proteomes" id="UP000694044">
    <property type="component" value="Unassembled WGS sequence"/>
</dbReference>
<evidence type="ECO:0000313" key="2">
    <source>
        <dbReference type="EMBL" id="KAG7390863.1"/>
    </source>
</evidence>
<sequence>MAVRCTVELQVADGRTGRNISSMLYPRAMLIRRRGGLEVMSDDPPLHKAIKIQAHKYEVYSSYAAMGKLALLRRERTRITQFNLREGDPEEMETGSRGTLDACARPPSGYQTLSGRTYGPD</sequence>
<dbReference type="AlphaFoldDB" id="A0A8T1WFR9"/>
<organism evidence="2 3">
    <name type="scientific">Phytophthora pseudosyringae</name>
    <dbReference type="NCBI Taxonomy" id="221518"/>
    <lineage>
        <taxon>Eukaryota</taxon>
        <taxon>Sar</taxon>
        <taxon>Stramenopiles</taxon>
        <taxon>Oomycota</taxon>
        <taxon>Peronosporomycetes</taxon>
        <taxon>Peronosporales</taxon>
        <taxon>Peronosporaceae</taxon>
        <taxon>Phytophthora</taxon>
    </lineage>
</organism>
<name>A0A8T1WFR9_9STRA</name>
<comment type="caution">
    <text evidence="2">The sequence shown here is derived from an EMBL/GenBank/DDBJ whole genome shotgun (WGS) entry which is preliminary data.</text>
</comment>
<proteinExistence type="predicted"/>
<gene>
    <name evidence="2" type="ORF">PHYPSEUDO_006347</name>
</gene>
<dbReference type="EMBL" id="JAGDFM010000026">
    <property type="protein sequence ID" value="KAG7390863.1"/>
    <property type="molecule type" value="Genomic_DNA"/>
</dbReference>
<evidence type="ECO:0000256" key="1">
    <source>
        <dbReference type="SAM" id="MobiDB-lite"/>
    </source>
</evidence>
<accession>A0A8T1WFR9</accession>
<reference evidence="2" key="1">
    <citation type="submission" date="2021-02" db="EMBL/GenBank/DDBJ databases">
        <authorList>
            <person name="Palmer J.M."/>
        </authorList>
    </citation>
    <scope>NUCLEOTIDE SEQUENCE</scope>
    <source>
        <strain evidence="2">SCRP734</strain>
    </source>
</reference>
<keyword evidence="3" id="KW-1185">Reference proteome</keyword>
<evidence type="ECO:0000313" key="3">
    <source>
        <dbReference type="Proteomes" id="UP000694044"/>
    </source>
</evidence>
<protein>
    <submittedName>
        <fullName evidence="2">Uncharacterized protein</fullName>
    </submittedName>
</protein>
<dbReference type="OrthoDB" id="192530at2759"/>
<feature type="region of interest" description="Disordered" evidence="1">
    <location>
        <begin position="88"/>
        <end position="121"/>
    </location>
</feature>